<dbReference type="Pfam" id="PF02046">
    <property type="entry name" value="COX6A"/>
    <property type="match status" value="1"/>
</dbReference>
<keyword evidence="8" id="KW-0812">Transmembrane</keyword>
<evidence type="ECO:0000256" key="4">
    <source>
        <dbReference type="ARBA" id="ARBA00023128"/>
    </source>
</evidence>
<proteinExistence type="inferred from homology"/>
<keyword evidence="5 8" id="KW-0472">Membrane</keyword>
<keyword evidence="10" id="KW-1185">Reference proteome</keyword>
<dbReference type="InterPro" id="IPR036418">
    <property type="entry name" value="Cyt_c_oxidase_su6a_sf"/>
</dbReference>
<sequence>TTGKHAGRWKKFSLFGALPLVAILTLLVFSSHMEMDRSEFKNYTHMYKRSKPFWFRDGNRTAFHNSHFNALPPAGYEDEVDESSIGKEPESEKDKKKRLNEFQKLSKNWHRHVGKRDAQIKKEQETSAKEAKRQQAQEEKDEQQIQKNNAKKENKSIEEH</sequence>
<dbReference type="GO" id="GO:0030234">
    <property type="term" value="F:enzyme regulator activity"/>
    <property type="evidence" value="ECO:0007669"/>
    <property type="project" value="TreeGrafter"/>
</dbReference>
<evidence type="ECO:0000313" key="9">
    <source>
        <dbReference type="EMBL" id="KPU81859.1"/>
    </source>
</evidence>
<keyword evidence="8" id="KW-1133">Transmembrane helix</keyword>
<keyword evidence="2" id="KW-0999">Mitochondrion inner membrane</keyword>
<evidence type="ECO:0000256" key="3">
    <source>
        <dbReference type="ARBA" id="ARBA00022946"/>
    </source>
</evidence>
<dbReference type="PANTHER" id="PTHR11504:SF0">
    <property type="entry name" value="CYTOCHROME C OXIDASE SUBUNIT"/>
    <property type="match status" value="1"/>
</dbReference>
<evidence type="ECO:0000256" key="7">
    <source>
        <dbReference type="SAM" id="MobiDB-lite"/>
    </source>
</evidence>
<dbReference type="Proteomes" id="UP000007801">
    <property type="component" value="Unassembled WGS sequence"/>
</dbReference>
<evidence type="ECO:0000256" key="1">
    <source>
        <dbReference type="ARBA" id="ARBA00004273"/>
    </source>
</evidence>
<name>A0A0P8Y5I7_DROAN</name>
<feature type="compositionally biased region" description="Basic and acidic residues" evidence="7">
    <location>
        <begin position="115"/>
        <end position="160"/>
    </location>
</feature>
<dbReference type="InterPro" id="IPR001349">
    <property type="entry name" value="Cyt_c_oxidase_su6a"/>
</dbReference>
<gene>
    <name evidence="9" type="primary">Dana\GF26313</name>
    <name evidence="9" type="ORF">GF26313</name>
</gene>
<evidence type="ECO:0000256" key="2">
    <source>
        <dbReference type="ARBA" id="ARBA00022792"/>
    </source>
</evidence>
<feature type="compositionally biased region" description="Basic and acidic residues" evidence="7">
    <location>
        <begin position="84"/>
        <end position="94"/>
    </location>
</feature>
<protein>
    <submittedName>
        <fullName evidence="9">Uncharacterized protein</fullName>
    </submittedName>
</protein>
<feature type="transmembrane region" description="Helical" evidence="8">
    <location>
        <begin position="12"/>
        <end position="29"/>
    </location>
</feature>
<reference evidence="9 10" key="1">
    <citation type="journal article" date="2007" name="Nature">
        <title>Evolution of genes and genomes on the Drosophila phylogeny.</title>
        <authorList>
            <consortium name="Drosophila 12 Genomes Consortium"/>
            <person name="Clark A.G."/>
            <person name="Eisen M.B."/>
            <person name="Smith D.R."/>
            <person name="Bergman C.M."/>
            <person name="Oliver B."/>
            <person name="Markow T.A."/>
            <person name="Kaufman T.C."/>
            <person name="Kellis M."/>
            <person name="Gelbart W."/>
            <person name="Iyer V.N."/>
            <person name="Pollard D.A."/>
            <person name="Sackton T.B."/>
            <person name="Larracuente A.M."/>
            <person name="Singh N.D."/>
            <person name="Abad J.P."/>
            <person name="Abt D.N."/>
            <person name="Adryan B."/>
            <person name="Aguade M."/>
            <person name="Akashi H."/>
            <person name="Anderson W.W."/>
            <person name="Aquadro C.F."/>
            <person name="Ardell D.H."/>
            <person name="Arguello R."/>
            <person name="Artieri C.G."/>
            <person name="Barbash D.A."/>
            <person name="Barker D."/>
            <person name="Barsanti P."/>
            <person name="Batterham P."/>
            <person name="Batzoglou S."/>
            <person name="Begun D."/>
            <person name="Bhutkar A."/>
            <person name="Blanco E."/>
            <person name="Bosak S.A."/>
            <person name="Bradley R.K."/>
            <person name="Brand A.D."/>
            <person name="Brent M.R."/>
            <person name="Brooks A.N."/>
            <person name="Brown R.H."/>
            <person name="Butlin R.K."/>
            <person name="Caggese C."/>
            <person name="Calvi B.R."/>
            <person name="Bernardo de Carvalho A."/>
            <person name="Caspi A."/>
            <person name="Castrezana S."/>
            <person name="Celniker S.E."/>
            <person name="Chang J.L."/>
            <person name="Chapple C."/>
            <person name="Chatterji S."/>
            <person name="Chinwalla A."/>
            <person name="Civetta A."/>
            <person name="Clifton S.W."/>
            <person name="Comeron J.M."/>
            <person name="Costello J.C."/>
            <person name="Coyne J.A."/>
            <person name="Daub J."/>
            <person name="David R.G."/>
            <person name="Delcher A.L."/>
            <person name="Delehaunty K."/>
            <person name="Do C.B."/>
            <person name="Ebling H."/>
            <person name="Edwards K."/>
            <person name="Eickbush T."/>
            <person name="Evans J.D."/>
            <person name="Filipski A."/>
            <person name="Findeiss S."/>
            <person name="Freyhult E."/>
            <person name="Fulton L."/>
            <person name="Fulton R."/>
            <person name="Garcia A.C."/>
            <person name="Gardiner A."/>
            <person name="Garfield D.A."/>
            <person name="Garvin B.E."/>
            <person name="Gibson G."/>
            <person name="Gilbert D."/>
            <person name="Gnerre S."/>
            <person name="Godfrey J."/>
            <person name="Good R."/>
            <person name="Gotea V."/>
            <person name="Gravely B."/>
            <person name="Greenberg A.J."/>
            <person name="Griffiths-Jones S."/>
            <person name="Gross S."/>
            <person name="Guigo R."/>
            <person name="Gustafson E.A."/>
            <person name="Haerty W."/>
            <person name="Hahn M.W."/>
            <person name="Halligan D.L."/>
            <person name="Halpern A.L."/>
            <person name="Halter G.M."/>
            <person name="Han M.V."/>
            <person name="Heger A."/>
            <person name="Hillier L."/>
            <person name="Hinrichs A.S."/>
            <person name="Holmes I."/>
            <person name="Hoskins R.A."/>
            <person name="Hubisz M.J."/>
            <person name="Hultmark D."/>
            <person name="Huntley M.A."/>
            <person name="Jaffe D.B."/>
            <person name="Jagadeeshan S."/>
            <person name="Jeck W.R."/>
            <person name="Johnson J."/>
            <person name="Jones C.D."/>
            <person name="Jordan W.C."/>
            <person name="Karpen G.H."/>
            <person name="Kataoka E."/>
            <person name="Keightley P.D."/>
            <person name="Kheradpour P."/>
            <person name="Kirkness E.F."/>
            <person name="Koerich L.B."/>
            <person name="Kristiansen K."/>
            <person name="Kudrna D."/>
            <person name="Kulathinal R.J."/>
            <person name="Kumar S."/>
            <person name="Kwok R."/>
            <person name="Lander E."/>
            <person name="Langley C.H."/>
            <person name="Lapoint R."/>
            <person name="Lazzaro B.P."/>
            <person name="Lee S.J."/>
            <person name="Levesque L."/>
            <person name="Li R."/>
            <person name="Lin C.F."/>
            <person name="Lin M.F."/>
            <person name="Lindblad-Toh K."/>
            <person name="Llopart A."/>
            <person name="Long M."/>
            <person name="Low L."/>
            <person name="Lozovsky E."/>
            <person name="Lu J."/>
            <person name="Luo M."/>
            <person name="Machado C.A."/>
            <person name="Makalowski W."/>
            <person name="Marzo M."/>
            <person name="Matsuda M."/>
            <person name="Matzkin L."/>
            <person name="McAllister B."/>
            <person name="McBride C.S."/>
            <person name="McKernan B."/>
            <person name="McKernan K."/>
            <person name="Mendez-Lago M."/>
            <person name="Minx P."/>
            <person name="Mollenhauer M.U."/>
            <person name="Montooth K."/>
            <person name="Mount S.M."/>
            <person name="Mu X."/>
            <person name="Myers E."/>
            <person name="Negre B."/>
            <person name="Newfeld S."/>
            <person name="Nielsen R."/>
            <person name="Noor M.A."/>
            <person name="O'Grady P."/>
            <person name="Pachter L."/>
            <person name="Papaceit M."/>
            <person name="Parisi M.J."/>
            <person name="Parisi M."/>
            <person name="Parts L."/>
            <person name="Pedersen J.S."/>
            <person name="Pesole G."/>
            <person name="Phillippy A.M."/>
            <person name="Ponting C.P."/>
            <person name="Pop M."/>
            <person name="Porcelli D."/>
            <person name="Powell J.R."/>
            <person name="Prohaska S."/>
            <person name="Pruitt K."/>
            <person name="Puig M."/>
            <person name="Quesneville H."/>
            <person name="Ram K.R."/>
            <person name="Rand D."/>
            <person name="Rasmussen M.D."/>
            <person name="Reed L.K."/>
            <person name="Reenan R."/>
            <person name="Reily A."/>
            <person name="Remington K.A."/>
            <person name="Rieger T.T."/>
            <person name="Ritchie M.G."/>
            <person name="Robin C."/>
            <person name="Rogers Y.H."/>
            <person name="Rohde C."/>
            <person name="Rozas J."/>
            <person name="Rubenfield M.J."/>
            <person name="Ruiz A."/>
            <person name="Russo S."/>
            <person name="Salzberg S.L."/>
            <person name="Sanchez-Gracia A."/>
            <person name="Saranga D.J."/>
            <person name="Sato H."/>
            <person name="Schaeffer S.W."/>
            <person name="Schatz M.C."/>
            <person name="Schlenke T."/>
            <person name="Schwartz R."/>
            <person name="Segarra C."/>
            <person name="Singh R.S."/>
            <person name="Sirot L."/>
            <person name="Sirota M."/>
            <person name="Sisneros N.B."/>
            <person name="Smith C.D."/>
            <person name="Smith T.F."/>
            <person name="Spieth J."/>
            <person name="Stage D.E."/>
            <person name="Stark A."/>
            <person name="Stephan W."/>
            <person name="Strausberg R.L."/>
            <person name="Strempel S."/>
            <person name="Sturgill D."/>
            <person name="Sutton G."/>
            <person name="Sutton G.G."/>
            <person name="Tao W."/>
            <person name="Teichmann S."/>
            <person name="Tobari Y.N."/>
            <person name="Tomimura Y."/>
            <person name="Tsolas J.M."/>
            <person name="Valente V.L."/>
            <person name="Venter E."/>
            <person name="Venter J.C."/>
            <person name="Vicario S."/>
            <person name="Vieira F.G."/>
            <person name="Vilella A.J."/>
            <person name="Villasante A."/>
            <person name="Walenz B."/>
            <person name="Wang J."/>
            <person name="Wasserman M."/>
            <person name="Watts T."/>
            <person name="Wilson D."/>
            <person name="Wilson R.K."/>
            <person name="Wing R.A."/>
            <person name="Wolfner M.F."/>
            <person name="Wong A."/>
            <person name="Wong G.K."/>
            <person name="Wu C.I."/>
            <person name="Wu G."/>
            <person name="Yamamoto D."/>
            <person name="Yang H.P."/>
            <person name="Yang S.P."/>
            <person name="Yorke J.A."/>
            <person name="Yoshida K."/>
            <person name="Zdobnov E."/>
            <person name="Zhang P."/>
            <person name="Zhang Y."/>
            <person name="Zimin A.V."/>
            <person name="Baldwin J."/>
            <person name="Abdouelleil A."/>
            <person name="Abdulkadir J."/>
            <person name="Abebe A."/>
            <person name="Abera B."/>
            <person name="Abreu J."/>
            <person name="Acer S.C."/>
            <person name="Aftuck L."/>
            <person name="Alexander A."/>
            <person name="An P."/>
            <person name="Anderson E."/>
            <person name="Anderson S."/>
            <person name="Arachi H."/>
            <person name="Azer M."/>
            <person name="Bachantsang P."/>
            <person name="Barry A."/>
            <person name="Bayul T."/>
            <person name="Berlin A."/>
            <person name="Bessette D."/>
            <person name="Bloom T."/>
            <person name="Blye J."/>
            <person name="Boguslavskiy L."/>
            <person name="Bonnet C."/>
            <person name="Boukhgalter B."/>
            <person name="Bourzgui I."/>
            <person name="Brown A."/>
            <person name="Cahill P."/>
            <person name="Channer S."/>
            <person name="Cheshatsang Y."/>
            <person name="Chuda L."/>
            <person name="Citroen M."/>
            <person name="Collymore A."/>
            <person name="Cooke P."/>
            <person name="Costello M."/>
            <person name="D'Aco K."/>
            <person name="Daza R."/>
            <person name="De Haan G."/>
            <person name="DeGray S."/>
            <person name="DeMaso C."/>
            <person name="Dhargay N."/>
            <person name="Dooley K."/>
            <person name="Dooley E."/>
            <person name="Doricent M."/>
            <person name="Dorje P."/>
            <person name="Dorjee K."/>
            <person name="Dupes A."/>
            <person name="Elong R."/>
            <person name="Falk J."/>
            <person name="Farina A."/>
            <person name="Faro S."/>
            <person name="Ferguson D."/>
            <person name="Fisher S."/>
            <person name="Foley C.D."/>
            <person name="Franke A."/>
            <person name="Friedrich D."/>
            <person name="Gadbois L."/>
            <person name="Gearin G."/>
            <person name="Gearin C.R."/>
            <person name="Giannoukos G."/>
            <person name="Goode T."/>
            <person name="Graham J."/>
            <person name="Grandbois E."/>
            <person name="Grewal S."/>
            <person name="Gyaltsen K."/>
            <person name="Hafez N."/>
            <person name="Hagos B."/>
            <person name="Hall J."/>
            <person name="Henson C."/>
            <person name="Hollinger A."/>
            <person name="Honan T."/>
            <person name="Huard M.D."/>
            <person name="Hughes L."/>
            <person name="Hurhula B."/>
            <person name="Husby M.E."/>
            <person name="Kamat A."/>
            <person name="Kanga B."/>
            <person name="Kashin S."/>
            <person name="Khazanovich D."/>
            <person name="Kisner P."/>
            <person name="Lance K."/>
            <person name="Lara M."/>
            <person name="Lee W."/>
            <person name="Lennon N."/>
            <person name="Letendre F."/>
            <person name="LeVine R."/>
            <person name="Lipovsky A."/>
            <person name="Liu X."/>
            <person name="Liu J."/>
            <person name="Liu S."/>
            <person name="Lokyitsang T."/>
            <person name="Lokyitsang Y."/>
            <person name="Lubonja R."/>
            <person name="Lui A."/>
            <person name="MacDonald P."/>
            <person name="Magnisalis V."/>
            <person name="Maru K."/>
            <person name="Matthews C."/>
            <person name="McCusker W."/>
            <person name="McDonough S."/>
            <person name="Mehta T."/>
            <person name="Meldrim J."/>
            <person name="Meneus L."/>
            <person name="Mihai O."/>
            <person name="Mihalev A."/>
            <person name="Mihova T."/>
            <person name="Mittelman R."/>
            <person name="Mlenga V."/>
            <person name="Montmayeur A."/>
            <person name="Mulrain L."/>
            <person name="Navidi A."/>
            <person name="Naylor J."/>
            <person name="Negash T."/>
            <person name="Nguyen T."/>
            <person name="Nguyen N."/>
            <person name="Nicol R."/>
            <person name="Norbu C."/>
            <person name="Norbu N."/>
            <person name="Novod N."/>
            <person name="O'Neill B."/>
            <person name="Osman S."/>
            <person name="Markiewicz E."/>
            <person name="Oyono O.L."/>
            <person name="Patti C."/>
            <person name="Phunkhang P."/>
            <person name="Pierre F."/>
            <person name="Priest M."/>
            <person name="Raghuraman S."/>
            <person name="Rege F."/>
            <person name="Reyes R."/>
            <person name="Rise C."/>
            <person name="Rogov P."/>
            <person name="Ross K."/>
            <person name="Ryan E."/>
            <person name="Settipalli S."/>
            <person name="Shea T."/>
            <person name="Sherpa N."/>
            <person name="Shi L."/>
            <person name="Shih D."/>
            <person name="Sparrow T."/>
            <person name="Spaulding J."/>
            <person name="Stalker J."/>
            <person name="Stange-Thomann N."/>
            <person name="Stavropoulos S."/>
            <person name="Stone C."/>
            <person name="Strader C."/>
            <person name="Tesfaye S."/>
            <person name="Thomson T."/>
            <person name="Thoulutsang Y."/>
            <person name="Thoulutsang D."/>
            <person name="Topham K."/>
            <person name="Topping I."/>
            <person name="Tsamla T."/>
            <person name="Vassiliev H."/>
            <person name="Vo A."/>
            <person name="Wangchuk T."/>
            <person name="Wangdi T."/>
            <person name="Weiand M."/>
            <person name="Wilkinson J."/>
            <person name="Wilson A."/>
            <person name="Yadav S."/>
            <person name="Young G."/>
            <person name="Yu Q."/>
            <person name="Zembek L."/>
            <person name="Zhong D."/>
            <person name="Zimmer A."/>
            <person name="Zwirko Z."/>
            <person name="Jaffe D.B."/>
            <person name="Alvarez P."/>
            <person name="Brockman W."/>
            <person name="Butler J."/>
            <person name="Chin C."/>
            <person name="Gnerre S."/>
            <person name="Grabherr M."/>
            <person name="Kleber M."/>
            <person name="Mauceli E."/>
            <person name="MacCallum I."/>
        </authorList>
    </citation>
    <scope>NUCLEOTIDE SEQUENCE [LARGE SCALE GENOMIC DNA]</scope>
    <source>
        <strain evidence="10">Tucson 14024-0371.13</strain>
    </source>
</reference>
<comment type="similarity">
    <text evidence="6">Belongs to the cytochrome c oxidase subunit 6A family.</text>
</comment>
<dbReference type="Gene3D" id="4.10.95.10">
    <property type="entry name" value="Cytochrome c oxidase, subunit VIa"/>
    <property type="match status" value="1"/>
</dbReference>
<dbReference type="GO" id="GO:0006123">
    <property type="term" value="P:mitochondrial electron transport, cytochrome c to oxygen"/>
    <property type="evidence" value="ECO:0007669"/>
    <property type="project" value="TreeGrafter"/>
</dbReference>
<keyword evidence="4" id="KW-0496">Mitochondrion</keyword>
<evidence type="ECO:0000256" key="6">
    <source>
        <dbReference type="RuleBase" id="RU004396"/>
    </source>
</evidence>
<dbReference type="SMR" id="A0A0P8Y5I7"/>
<evidence type="ECO:0000313" key="10">
    <source>
        <dbReference type="Proteomes" id="UP000007801"/>
    </source>
</evidence>
<dbReference type="SUPFAM" id="SSF81411">
    <property type="entry name" value="Mitochondrial cytochrome c oxidase subunit VIa"/>
    <property type="match status" value="1"/>
</dbReference>
<dbReference type="InParanoid" id="A0A0P8Y5I7"/>
<keyword evidence="3" id="KW-0809">Transit peptide</keyword>
<evidence type="ECO:0000256" key="5">
    <source>
        <dbReference type="ARBA" id="ARBA00023136"/>
    </source>
</evidence>
<feature type="non-terminal residue" evidence="9">
    <location>
        <position position="1"/>
    </location>
</feature>
<accession>A0A0P8Y5I7</accession>
<dbReference type="EMBL" id="CH904878">
    <property type="protein sequence ID" value="KPU81859.1"/>
    <property type="molecule type" value="Genomic_DNA"/>
</dbReference>
<comment type="subcellular location">
    <subcellularLocation>
        <location evidence="1">Mitochondrion inner membrane</location>
    </subcellularLocation>
</comment>
<dbReference type="AlphaFoldDB" id="A0A0P8Y5I7"/>
<dbReference type="STRING" id="7217.A0A0P8Y5I7"/>
<dbReference type="PANTHER" id="PTHR11504">
    <property type="entry name" value="CYTOCHROME C OXIDASE POLYPEPTIDE VIA"/>
    <property type="match status" value="1"/>
</dbReference>
<organism evidence="9 10">
    <name type="scientific">Drosophila ananassae</name>
    <name type="common">Fruit fly</name>
    <dbReference type="NCBI Taxonomy" id="7217"/>
    <lineage>
        <taxon>Eukaryota</taxon>
        <taxon>Metazoa</taxon>
        <taxon>Ecdysozoa</taxon>
        <taxon>Arthropoda</taxon>
        <taxon>Hexapoda</taxon>
        <taxon>Insecta</taxon>
        <taxon>Pterygota</taxon>
        <taxon>Neoptera</taxon>
        <taxon>Endopterygota</taxon>
        <taxon>Diptera</taxon>
        <taxon>Brachycera</taxon>
        <taxon>Muscomorpha</taxon>
        <taxon>Ephydroidea</taxon>
        <taxon>Drosophilidae</taxon>
        <taxon>Drosophila</taxon>
        <taxon>Sophophora</taxon>
    </lineage>
</organism>
<feature type="region of interest" description="Disordered" evidence="7">
    <location>
        <begin position="64"/>
        <end position="160"/>
    </location>
</feature>
<dbReference type="GO" id="GO:0005743">
    <property type="term" value="C:mitochondrial inner membrane"/>
    <property type="evidence" value="ECO:0007669"/>
    <property type="project" value="UniProtKB-SubCell"/>
</dbReference>
<evidence type="ECO:0000256" key="8">
    <source>
        <dbReference type="SAM" id="Phobius"/>
    </source>
</evidence>